<feature type="region of interest" description="Disordered" evidence="1">
    <location>
        <begin position="1"/>
        <end position="41"/>
    </location>
</feature>
<dbReference type="SUPFAM" id="SSF81296">
    <property type="entry name" value="E set domains"/>
    <property type="match status" value="1"/>
</dbReference>
<feature type="transmembrane region" description="Helical" evidence="2">
    <location>
        <begin position="198"/>
        <end position="218"/>
    </location>
</feature>
<dbReference type="GO" id="GO:0020037">
    <property type="term" value="F:heme binding"/>
    <property type="evidence" value="ECO:0007669"/>
    <property type="project" value="TreeGrafter"/>
</dbReference>
<keyword evidence="2" id="KW-0472">Membrane</keyword>
<dbReference type="InterPro" id="IPR000572">
    <property type="entry name" value="OxRdtase_Mopterin-bd_dom"/>
</dbReference>
<dbReference type="AlphaFoldDB" id="A0A9X3BVY9"/>
<evidence type="ECO:0000259" key="3">
    <source>
        <dbReference type="Pfam" id="PF00174"/>
    </source>
</evidence>
<feature type="transmembrane region" description="Helical" evidence="2">
    <location>
        <begin position="49"/>
        <end position="72"/>
    </location>
</feature>
<feature type="compositionally biased region" description="Polar residues" evidence="1">
    <location>
        <begin position="30"/>
        <end position="41"/>
    </location>
</feature>
<keyword evidence="2" id="KW-1133">Transmembrane helix</keyword>
<dbReference type="Proteomes" id="UP001141629">
    <property type="component" value="Unassembled WGS sequence"/>
</dbReference>
<evidence type="ECO:0000256" key="2">
    <source>
        <dbReference type="SAM" id="Phobius"/>
    </source>
</evidence>
<evidence type="ECO:0000256" key="1">
    <source>
        <dbReference type="SAM" id="MobiDB-lite"/>
    </source>
</evidence>
<dbReference type="PANTHER" id="PTHR19372:SF7">
    <property type="entry name" value="SULFITE OXIDASE, MITOCHONDRIAL"/>
    <property type="match status" value="1"/>
</dbReference>
<organism evidence="4 5">
    <name type="scientific">Mycobacterium yunnanensis</name>
    <dbReference type="NCBI Taxonomy" id="368477"/>
    <lineage>
        <taxon>Bacteria</taxon>
        <taxon>Bacillati</taxon>
        <taxon>Actinomycetota</taxon>
        <taxon>Actinomycetes</taxon>
        <taxon>Mycobacteriales</taxon>
        <taxon>Mycobacteriaceae</taxon>
        <taxon>Mycobacterium</taxon>
    </lineage>
</organism>
<keyword evidence="5" id="KW-1185">Reference proteome</keyword>
<dbReference type="Pfam" id="PF17957">
    <property type="entry name" value="Big_7"/>
    <property type="match status" value="1"/>
</dbReference>
<evidence type="ECO:0000313" key="5">
    <source>
        <dbReference type="Proteomes" id="UP001141629"/>
    </source>
</evidence>
<dbReference type="EMBL" id="JACKVK010000013">
    <property type="protein sequence ID" value="MCV7424189.1"/>
    <property type="molecule type" value="Genomic_DNA"/>
</dbReference>
<dbReference type="Gene3D" id="2.60.40.650">
    <property type="match status" value="1"/>
</dbReference>
<reference evidence="4" key="1">
    <citation type="submission" date="2020-07" db="EMBL/GenBank/DDBJ databases">
        <authorList>
            <person name="Pettersson B.M.F."/>
            <person name="Behra P.R.K."/>
            <person name="Ramesh M."/>
            <person name="Das S."/>
            <person name="Dasgupta S."/>
            <person name="Kirsebom L.A."/>
        </authorList>
    </citation>
    <scope>NUCLEOTIDE SEQUENCE</scope>
    <source>
        <strain evidence="4">DSM 44838</strain>
    </source>
</reference>
<protein>
    <submittedName>
        <fullName evidence="4">Molybdopterin-dependent oxidoreductase</fullName>
    </submittedName>
</protein>
<accession>A0A9X3BVY9</accession>
<proteinExistence type="predicted"/>
<sequence>MHRHGHTVAPPAPSRNSTRRRPDTCRQRITPVNSPTTSPATTRLPAVRAAITGVIAVIAALGAGHLVAGLLLTPSASPFFAVGNAAVNRTPAAVKDFAIRNFGTNDKAALLIGMAVVLVLVGALAGMASRRSAVPGLIVVVVMGAVGALAVGEHSTRPLGYLAPAAALVAGGGVFWGLHSLARPTATPDPTGRRRFLLGSLVAAVAAVAAGAGGFALARRVDVAASRQRVGALVPTTPAPAIPDGAAFPELGTPTFLTPPADFYRIDVNLEVPQLRAEDATLRITGLVDEPLEFTFADIRAMPLVERTITMTCVSNEVGGPYVSTANFIGVPLMDLLDRAGIQGAAQQVVGHSVDGFTLGTPLDMLRATGKQAMLVIGANREALLPEHGFPMRTVVPGLYGYVSATKWLTELELATYDVKPYWVQRGWDGQPPGVVPIKISSRIDAPKAFQQVSGPVTVAGTAWAQGRGISRVELRFDDGPWQPAELSTEVNANTWRMFKLTTTLPAGQHTVTSRAFDGTGAMQAQERLRLLNPGPVPDGSTGWQSMIFTVA</sequence>
<reference evidence="4" key="2">
    <citation type="journal article" date="2022" name="BMC Genomics">
        <title>Comparative genome analysis of mycobacteria focusing on tRNA and non-coding RNA.</title>
        <authorList>
            <person name="Behra P.R.K."/>
            <person name="Pettersson B.M.F."/>
            <person name="Ramesh M."/>
            <person name="Das S."/>
            <person name="Dasgupta S."/>
            <person name="Kirsebom L.A."/>
        </authorList>
    </citation>
    <scope>NUCLEOTIDE SEQUENCE</scope>
    <source>
        <strain evidence="4">DSM 44838</strain>
    </source>
</reference>
<dbReference type="InterPro" id="IPR036374">
    <property type="entry name" value="OxRdtase_Mopterin-bd_sf"/>
</dbReference>
<dbReference type="PANTHER" id="PTHR19372">
    <property type="entry name" value="SULFITE REDUCTASE"/>
    <property type="match status" value="1"/>
</dbReference>
<comment type="caution">
    <text evidence="4">The sequence shown here is derived from an EMBL/GenBank/DDBJ whole genome shotgun (WGS) entry which is preliminary data.</text>
</comment>
<feature type="transmembrane region" description="Helical" evidence="2">
    <location>
        <begin position="159"/>
        <end position="178"/>
    </location>
</feature>
<dbReference type="InterPro" id="IPR014756">
    <property type="entry name" value="Ig_E-set"/>
</dbReference>
<evidence type="ECO:0000313" key="4">
    <source>
        <dbReference type="EMBL" id="MCV7424189.1"/>
    </source>
</evidence>
<dbReference type="Pfam" id="PF00174">
    <property type="entry name" value="Oxidored_molyb"/>
    <property type="match status" value="1"/>
</dbReference>
<name>A0A9X3BVY9_9MYCO</name>
<feature type="transmembrane region" description="Helical" evidence="2">
    <location>
        <begin position="108"/>
        <end position="127"/>
    </location>
</feature>
<dbReference type="Gene3D" id="3.90.420.10">
    <property type="entry name" value="Oxidoreductase, molybdopterin-binding domain"/>
    <property type="match status" value="1"/>
</dbReference>
<keyword evidence="2" id="KW-0812">Transmembrane</keyword>
<dbReference type="GO" id="GO:0008482">
    <property type="term" value="F:sulfite oxidase activity"/>
    <property type="evidence" value="ECO:0007669"/>
    <property type="project" value="TreeGrafter"/>
</dbReference>
<feature type="domain" description="Oxidoreductase molybdopterin-binding" evidence="3">
    <location>
        <begin position="270"/>
        <end position="423"/>
    </location>
</feature>
<gene>
    <name evidence="4" type="ORF">H7K45_26895</name>
</gene>
<dbReference type="SUPFAM" id="SSF56524">
    <property type="entry name" value="Oxidoreductase molybdopterin-binding domain"/>
    <property type="match status" value="1"/>
</dbReference>
<dbReference type="GO" id="GO:0043546">
    <property type="term" value="F:molybdopterin cofactor binding"/>
    <property type="evidence" value="ECO:0007669"/>
    <property type="project" value="TreeGrafter"/>
</dbReference>
<feature type="transmembrane region" description="Helical" evidence="2">
    <location>
        <begin position="133"/>
        <end position="152"/>
    </location>
</feature>
<dbReference type="GO" id="GO:0006790">
    <property type="term" value="P:sulfur compound metabolic process"/>
    <property type="evidence" value="ECO:0007669"/>
    <property type="project" value="TreeGrafter"/>
</dbReference>